<gene>
    <name evidence="2" type="ORF">ACIBP5_22495</name>
</gene>
<accession>A0ABW8A9Q6</accession>
<dbReference type="Pfam" id="PF13788">
    <property type="entry name" value="DUF4180"/>
    <property type="match status" value="1"/>
</dbReference>
<evidence type="ECO:0000313" key="3">
    <source>
        <dbReference type="Proteomes" id="UP001612928"/>
    </source>
</evidence>
<feature type="domain" description="DUF4180" evidence="1">
    <location>
        <begin position="4"/>
        <end position="110"/>
    </location>
</feature>
<organism evidence="2 3">
    <name type="scientific">Nonomuraea indica</name>
    <dbReference type="NCBI Taxonomy" id="1581193"/>
    <lineage>
        <taxon>Bacteria</taxon>
        <taxon>Bacillati</taxon>
        <taxon>Actinomycetota</taxon>
        <taxon>Actinomycetes</taxon>
        <taxon>Streptosporangiales</taxon>
        <taxon>Streptosporangiaceae</taxon>
        <taxon>Nonomuraea</taxon>
    </lineage>
</organism>
<evidence type="ECO:0000313" key="2">
    <source>
        <dbReference type="EMBL" id="MFI7442747.1"/>
    </source>
</evidence>
<evidence type="ECO:0000259" key="1">
    <source>
        <dbReference type="Pfam" id="PF13788"/>
    </source>
</evidence>
<protein>
    <submittedName>
        <fullName evidence="2">DUF4180 domain-containing protein</fullName>
    </submittedName>
</protein>
<dbReference type="Proteomes" id="UP001612928">
    <property type="component" value="Unassembled WGS sequence"/>
</dbReference>
<reference evidence="2 3" key="1">
    <citation type="submission" date="2024-10" db="EMBL/GenBank/DDBJ databases">
        <title>The Natural Products Discovery Center: Release of the First 8490 Sequenced Strains for Exploring Actinobacteria Biosynthetic Diversity.</title>
        <authorList>
            <person name="Kalkreuter E."/>
            <person name="Kautsar S.A."/>
            <person name="Yang D."/>
            <person name="Bader C.D."/>
            <person name="Teijaro C.N."/>
            <person name="Fluegel L."/>
            <person name="Davis C.M."/>
            <person name="Simpson J.R."/>
            <person name="Lauterbach L."/>
            <person name="Steele A.D."/>
            <person name="Gui C."/>
            <person name="Meng S."/>
            <person name="Li G."/>
            <person name="Viehrig K."/>
            <person name="Ye F."/>
            <person name="Su P."/>
            <person name="Kiefer A.F."/>
            <person name="Nichols A."/>
            <person name="Cepeda A.J."/>
            <person name="Yan W."/>
            <person name="Fan B."/>
            <person name="Jiang Y."/>
            <person name="Adhikari A."/>
            <person name="Zheng C.-J."/>
            <person name="Schuster L."/>
            <person name="Cowan T.M."/>
            <person name="Smanski M.J."/>
            <person name="Chevrette M.G."/>
            <person name="De Carvalho L.P.S."/>
            <person name="Shen B."/>
        </authorList>
    </citation>
    <scope>NUCLEOTIDE SEQUENCE [LARGE SCALE GENOMIC DNA]</scope>
    <source>
        <strain evidence="2 3">NPDC049503</strain>
    </source>
</reference>
<keyword evidence="3" id="KW-1185">Reference proteome</keyword>
<dbReference type="InterPro" id="IPR025438">
    <property type="entry name" value="DUF4180"/>
</dbReference>
<dbReference type="RefSeq" id="WP_397022713.1">
    <property type="nucleotide sequence ID" value="NZ_JBITMB010000005.1"/>
</dbReference>
<sequence length="125" mass="13311">MDAVYVYEEDGEPLRGADDALDLIAAAWAAGAAWVAVPAHRLHDDFFRLHTGVAGEMAQKFVNYRRGLAIVGDVSRHAVAGSAFQAWVHESNRGSHLWFVDDLPGLAARLVPAGGGEAGTQASSR</sequence>
<dbReference type="EMBL" id="JBITMB010000005">
    <property type="protein sequence ID" value="MFI7442747.1"/>
    <property type="molecule type" value="Genomic_DNA"/>
</dbReference>
<proteinExistence type="predicted"/>
<name>A0ABW8A9Q6_9ACTN</name>
<comment type="caution">
    <text evidence="2">The sequence shown here is derived from an EMBL/GenBank/DDBJ whole genome shotgun (WGS) entry which is preliminary data.</text>
</comment>